<keyword evidence="4" id="KW-1185">Reference proteome</keyword>
<protein>
    <submittedName>
        <fullName evidence="3">Uncharacterized protein</fullName>
    </submittedName>
</protein>
<sequence>MKHSPNLRFFSITLFGIVTQASPEGKVKAVPFFSSFFEEPVKRLARESARVVSLCSARVVSGLARETSGTAAGTAFTVVGTRSGVTFTNDSARSEGKGAERAGKGRFGGDYELKPSETT</sequence>
<organism evidence="3 4">
    <name type="scientific">Arabis alpina</name>
    <name type="common">Alpine rock-cress</name>
    <dbReference type="NCBI Taxonomy" id="50452"/>
    <lineage>
        <taxon>Eukaryota</taxon>
        <taxon>Viridiplantae</taxon>
        <taxon>Streptophyta</taxon>
        <taxon>Embryophyta</taxon>
        <taxon>Tracheophyta</taxon>
        <taxon>Spermatophyta</taxon>
        <taxon>Magnoliopsida</taxon>
        <taxon>eudicotyledons</taxon>
        <taxon>Gunneridae</taxon>
        <taxon>Pentapetalae</taxon>
        <taxon>rosids</taxon>
        <taxon>malvids</taxon>
        <taxon>Brassicales</taxon>
        <taxon>Brassicaceae</taxon>
        <taxon>Arabideae</taxon>
        <taxon>Arabis</taxon>
    </lineage>
</organism>
<dbReference type="Proteomes" id="UP000029120">
    <property type="component" value="Chromosome 3"/>
</dbReference>
<gene>
    <name evidence="3" type="ordered locus">AALP_Aa3g181500</name>
</gene>
<evidence type="ECO:0000256" key="2">
    <source>
        <dbReference type="SAM" id="SignalP"/>
    </source>
</evidence>
<evidence type="ECO:0000256" key="1">
    <source>
        <dbReference type="SAM" id="MobiDB-lite"/>
    </source>
</evidence>
<feature type="region of interest" description="Disordered" evidence="1">
    <location>
        <begin position="86"/>
        <end position="119"/>
    </location>
</feature>
<feature type="compositionally biased region" description="Basic and acidic residues" evidence="1">
    <location>
        <begin position="92"/>
        <end position="119"/>
    </location>
</feature>
<evidence type="ECO:0000313" key="3">
    <source>
        <dbReference type="EMBL" id="KFK38953.1"/>
    </source>
</evidence>
<feature type="signal peptide" evidence="2">
    <location>
        <begin position="1"/>
        <end position="29"/>
    </location>
</feature>
<accession>A0A087HA01</accession>
<dbReference type="Gramene" id="KFK38953">
    <property type="protein sequence ID" value="KFK38953"/>
    <property type="gene ID" value="AALP_AA3G181500"/>
</dbReference>
<dbReference type="EMBL" id="CM002871">
    <property type="protein sequence ID" value="KFK38953.1"/>
    <property type="molecule type" value="Genomic_DNA"/>
</dbReference>
<name>A0A087HA01_ARAAL</name>
<reference evidence="4" key="1">
    <citation type="journal article" date="2015" name="Nat. Plants">
        <title>Genome expansion of Arabis alpina linked with retrotransposition and reduced symmetric DNA methylation.</title>
        <authorList>
            <person name="Willing E.M."/>
            <person name="Rawat V."/>
            <person name="Mandakova T."/>
            <person name="Maumus F."/>
            <person name="James G.V."/>
            <person name="Nordstroem K.J."/>
            <person name="Becker C."/>
            <person name="Warthmann N."/>
            <person name="Chica C."/>
            <person name="Szarzynska B."/>
            <person name="Zytnicki M."/>
            <person name="Albani M.C."/>
            <person name="Kiefer C."/>
            <person name="Bergonzi S."/>
            <person name="Castaings L."/>
            <person name="Mateos J.L."/>
            <person name="Berns M.C."/>
            <person name="Bujdoso N."/>
            <person name="Piofczyk T."/>
            <person name="de Lorenzo L."/>
            <person name="Barrero-Sicilia C."/>
            <person name="Mateos I."/>
            <person name="Piednoel M."/>
            <person name="Hagmann J."/>
            <person name="Chen-Min-Tao R."/>
            <person name="Iglesias-Fernandez R."/>
            <person name="Schuster S.C."/>
            <person name="Alonso-Blanco C."/>
            <person name="Roudier F."/>
            <person name="Carbonero P."/>
            <person name="Paz-Ares J."/>
            <person name="Davis S.J."/>
            <person name="Pecinka A."/>
            <person name="Quesneville H."/>
            <person name="Colot V."/>
            <person name="Lysak M.A."/>
            <person name="Weigel D."/>
            <person name="Coupland G."/>
            <person name="Schneeberger K."/>
        </authorList>
    </citation>
    <scope>NUCLEOTIDE SEQUENCE [LARGE SCALE GENOMIC DNA]</scope>
    <source>
        <strain evidence="4">cv. Pajares</strain>
    </source>
</reference>
<evidence type="ECO:0000313" key="4">
    <source>
        <dbReference type="Proteomes" id="UP000029120"/>
    </source>
</evidence>
<proteinExistence type="predicted"/>
<keyword evidence="2" id="KW-0732">Signal</keyword>
<dbReference type="AlphaFoldDB" id="A0A087HA01"/>
<feature type="chain" id="PRO_5001823068" evidence="2">
    <location>
        <begin position="30"/>
        <end position="119"/>
    </location>
</feature>